<dbReference type="Gene3D" id="3.30.910.10">
    <property type="entry name" value="DinI-like"/>
    <property type="match status" value="1"/>
</dbReference>
<dbReference type="SUPFAM" id="SSF54857">
    <property type="entry name" value="DNA damage-inducible protein DinI"/>
    <property type="match status" value="1"/>
</dbReference>
<organism evidence="1 2">
    <name type="scientific">Moritella viscosa</name>
    <dbReference type="NCBI Taxonomy" id="80854"/>
    <lineage>
        <taxon>Bacteria</taxon>
        <taxon>Pseudomonadati</taxon>
        <taxon>Pseudomonadota</taxon>
        <taxon>Gammaproteobacteria</taxon>
        <taxon>Alteromonadales</taxon>
        <taxon>Moritellaceae</taxon>
        <taxon>Moritella</taxon>
    </lineage>
</organism>
<dbReference type="Pfam" id="PF06183">
    <property type="entry name" value="DinI"/>
    <property type="match status" value="1"/>
</dbReference>
<sequence length="48" mass="5566">MFPEAEIRVRSGTSNQLEIYAKKEKKKIVSKIIENAFNEADEWLLQAV</sequence>
<protein>
    <submittedName>
        <fullName evidence="1">DinI-like protein MsgA</fullName>
    </submittedName>
</protein>
<accession>A0A1L0CEX8</accession>
<dbReference type="AlphaFoldDB" id="A0A1L0CEX8"/>
<evidence type="ECO:0000313" key="2">
    <source>
        <dbReference type="Proteomes" id="UP000183794"/>
    </source>
</evidence>
<reference evidence="1 2" key="1">
    <citation type="submission" date="2016-11" db="EMBL/GenBank/DDBJ databases">
        <authorList>
            <person name="Jaros S."/>
            <person name="Januszkiewicz K."/>
            <person name="Wedrychowicz H."/>
        </authorList>
    </citation>
    <scope>NUCLEOTIDE SEQUENCE [LARGE SCALE GENOMIC DNA]</scope>
    <source>
        <strain evidence="1">NVI 5450</strain>
    </source>
</reference>
<dbReference type="InterPro" id="IPR010391">
    <property type="entry name" value="DNA_damage-inducible_DinI-like"/>
</dbReference>
<name>A0A1L0CEX8_9GAMM</name>
<dbReference type="Proteomes" id="UP000183794">
    <property type="component" value="Unassembled WGS sequence"/>
</dbReference>
<dbReference type="InterPro" id="IPR036687">
    <property type="entry name" value="DinI-like_sf"/>
</dbReference>
<gene>
    <name evidence="1" type="ORF">NVI5450_4847</name>
</gene>
<dbReference type="EMBL" id="FPLD01000163">
    <property type="protein sequence ID" value="SGZ20234.1"/>
    <property type="molecule type" value="Genomic_DNA"/>
</dbReference>
<proteinExistence type="predicted"/>
<evidence type="ECO:0000313" key="1">
    <source>
        <dbReference type="EMBL" id="SGZ20234.1"/>
    </source>
</evidence>